<dbReference type="PANTHER" id="PTHR46471:SF4">
    <property type="entry name" value="CHITIN DEACETYLASE"/>
    <property type="match status" value="1"/>
</dbReference>
<dbReference type="InterPro" id="IPR002509">
    <property type="entry name" value="NODB_dom"/>
</dbReference>
<keyword evidence="4 9" id="KW-0378">Hydrolase</keyword>
<accession>A0A1Y1W996</accession>
<feature type="compositionally biased region" description="Basic and acidic residues" evidence="6">
    <location>
        <begin position="266"/>
        <end position="320"/>
    </location>
</feature>
<sequence>MKYFNLIFLILGIIIYTKSEIIRSCTKSKTIALTFDDGPYNLTQKLVDYLIDKNIKATFFTVGRFHYPFAFETEEYQKPMKEAHDFGMQIASHSYGHILSNDTQEFNKCLTDMDDFIEKVTGDRPRYFRPPYGECNEECQERLKNIGYRIIKWDVDTHDWDIETSGTNEKRAEDSIKILKEEFAKEKDNYLILMHDTEPATVNRIAPWIIEESGMKEKGYKFVTVAECLDDQSGMYQKSDKSSKYNSKSKSNVKQSVKSNDINDESDVKQSDNSEKNNKSDVKQSDNSEENNKSDVKQSDNSEENNKSDVKQSDNSEENNKSNVNPSDNSEENNKSDVNQSSNSNENNINDMNQSNNTNISDKANDTVKVTNFGKSTDINNSSFAFFSTKPLNIYIYLIILIACFHYI</sequence>
<organism evidence="9 10">
    <name type="scientific">Anaeromyces robustus</name>
    <dbReference type="NCBI Taxonomy" id="1754192"/>
    <lineage>
        <taxon>Eukaryota</taxon>
        <taxon>Fungi</taxon>
        <taxon>Fungi incertae sedis</taxon>
        <taxon>Chytridiomycota</taxon>
        <taxon>Chytridiomycota incertae sedis</taxon>
        <taxon>Neocallimastigomycetes</taxon>
        <taxon>Neocallimastigales</taxon>
        <taxon>Neocallimastigaceae</taxon>
        <taxon>Anaeromyces</taxon>
    </lineage>
</organism>
<dbReference type="Pfam" id="PF01522">
    <property type="entry name" value="Polysacc_deac_1"/>
    <property type="match status" value="1"/>
</dbReference>
<reference evidence="9 10" key="2">
    <citation type="submission" date="2016-08" db="EMBL/GenBank/DDBJ databases">
        <title>Pervasive Adenine N6-methylation of Active Genes in Fungi.</title>
        <authorList>
            <consortium name="DOE Joint Genome Institute"/>
            <person name="Mondo S.J."/>
            <person name="Dannebaum R.O."/>
            <person name="Kuo R.C."/>
            <person name="Labutti K."/>
            <person name="Haridas S."/>
            <person name="Kuo A."/>
            <person name="Salamov A."/>
            <person name="Ahrendt S.R."/>
            <person name="Lipzen A."/>
            <person name="Sullivan W."/>
            <person name="Andreopoulos W.B."/>
            <person name="Clum A."/>
            <person name="Lindquist E."/>
            <person name="Daum C."/>
            <person name="Ramamoorthy G.K."/>
            <person name="Gryganskyi A."/>
            <person name="Culley D."/>
            <person name="Magnuson J.K."/>
            <person name="James T.Y."/>
            <person name="O'Malley M.A."/>
            <person name="Stajich J.E."/>
            <person name="Spatafora J.W."/>
            <person name="Visel A."/>
            <person name="Grigoriev I.V."/>
        </authorList>
    </citation>
    <scope>NUCLEOTIDE SEQUENCE [LARGE SCALE GENOMIC DNA]</scope>
    <source>
        <strain evidence="9 10">S4</strain>
    </source>
</reference>
<dbReference type="Gene3D" id="3.20.20.370">
    <property type="entry name" value="Glycoside hydrolase/deacetylase"/>
    <property type="match status" value="1"/>
</dbReference>
<evidence type="ECO:0000256" key="7">
    <source>
        <dbReference type="SAM" id="SignalP"/>
    </source>
</evidence>
<feature type="signal peptide" evidence="7">
    <location>
        <begin position="1"/>
        <end position="19"/>
    </location>
</feature>
<reference evidence="9 10" key="1">
    <citation type="submission" date="2016-08" db="EMBL/GenBank/DDBJ databases">
        <title>A Parts List for Fungal Cellulosomes Revealed by Comparative Genomics.</title>
        <authorList>
            <consortium name="DOE Joint Genome Institute"/>
            <person name="Haitjema C.H."/>
            <person name="Gilmore S.P."/>
            <person name="Henske J.K."/>
            <person name="Solomon K.V."/>
            <person name="De Groot R."/>
            <person name="Kuo A."/>
            <person name="Mondo S.J."/>
            <person name="Salamov A.A."/>
            <person name="Labutti K."/>
            <person name="Zhao Z."/>
            <person name="Chiniquy J."/>
            <person name="Barry K."/>
            <person name="Brewer H.M."/>
            <person name="Purvine S.O."/>
            <person name="Wright A.T."/>
            <person name="Boxma B."/>
            <person name="Van Alen T."/>
            <person name="Hackstein J.H."/>
            <person name="Baker S.E."/>
            <person name="Grigoriev I.V."/>
            <person name="O'Malley M.A."/>
        </authorList>
    </citation>
    <scope>NUCLEOTIDE SEQUENCE [LARGE SCALE GENOMIC DNA]</scope>
    <source>
        <strain evidence="9 10">S4</strain>
    </source>
</reference>
<feature type="chain" id="PRO_5012395210" evidence="7">
    <location>
        <begin position="20"/>
        <end position="408"/>
    </location>
</feature>
<dbReference type="AlphaFoldDB" id="A0A1Y1W996"/>
<dbReference type="InterPro" id="IPR011330">
    <property type="entry name" value="Glyco_hydro/deAcase_b/a-brl"/>
</dbReference>
<dbReference type="PANTHER" id="PTHR46471">
    <property type="entry name" value="CHITIN DEACETYLASE"/>
    <property type="match status" value="1"/>
</dbReference>
<dbReference type="SUPFAM" id="SSF88713">
    <property type="entry name" value="Glycoside hydrolase/deacetylase"/>
    <property type="match status" value="1"/>
</dbReference>
<proteinExistence type="predicted"/>
<keyword evidence="2" id="KW-0479">Metal-binding</keyword>
<keyword evidence="3 7" id="KW-0732">Signal</keyword>
<dbReference type="OrthoDB" id="2158458at2759"/>
<feature type="region of interest" description="Disordered" evidence="6">
    <location>
        <begin position="235"/>
        <end position="362"/>
    </location>
</feature>
<dbReference type="PROSITE" id="PS51677">
    <property type="entry name" value="NODB"/>
    <property type="match status" value="1"/>
</dbReference>
<comment type="caution">
    <text evidence="9">The sequence shown here is derived from an EMBL/GenBank/DDBJ whole genome shotgun (WGS) entry which is preliminary data.</text>
</comment>
<feature type="compositionally biased region" description="Low complexity" evidence="6">
    <location>
        <begin position="244"/>
        <end position="260"/>
    </location>
</feature>
<evidence type="ECO:0000256" key="5">
    <source>
        <dbReference type="ARBA" id="ARBA00023277"/>
    </source>
</evidence>
<dbReference type="STRING" id="1754192.A0A1Y1W996"/>
<evidence type="ECO:0000259" key="8">
    <source>
        <dbReference type="PROSITE" id="PS51677"/>
    </source>
</evidence>
<evidence type="ECO:0000256" key="2">
    <source>
        <dbReference type="ARBA" id="ARBA00022723"/>
    </source>
</evidence>
<keyword evidence="5" id="KW-0119">Carbohydrate metabolism</keyword>
<feature type="domain" description="NodB homology" evidence="8">
    <location>
        <begin position="29"/>
        <end position="223"/>
    </location>
</feature>
<dbReference type="GO" id="GO:0016810">
    <property type="term" value="F:hydrolase activity, acting on carbon-nitrogen (but not peptide) bonds"/>
    <property type="evidence" value="ECO:0007669"/>
    <property type="project" value="InterPro"/>
</dbReference>
<dbReference type="Proteomes" id="UP000193944">
    <property type="component" value="Unassembled WGS sequence"/>
</dbReference>
<keyword evidence="10" id="KW-1185">Reference proteome</keyword>
<evidence type="ECO:0000313" key="10">
    <source>
        <dbReference type="Proteomes" id="UP000193944"/>
    </source>
</evidence>
<gene>
    <name evidence="9" type="ORF">BCR32DRAFT_272413</name>
</gene>
<dbReference type="GO" id="GO:0046872">
    <property type="term" value="F:metal ion binding"/>
    <property type="evidence" value="ECO:0007669"/>
    <property type="project" value="UniProtKB-KW"/>
</dbReference>
<dbReference type="EMBL" id="MCFG01000414">
    <property type="protein sequence ID" value="ORX69826.1"/>
    <property type="molecule type" value="Genomic_DNA"/>
</dbReference>
<evidence type="ECO:0000313" key="9">
    <source>
        <dbReference type="EMBL" id="ORX69826.1"/>
    </source>
</evidence>
<evidence type="ECO:0000256" key="4">
    <source>
        <dbReference type="ARBA" id="ARBA00022801"/>
    </source>
</evidence>
<feature type="compositionally biased region" description="Low complexity" evidence="6">
    <location>
        <begin position="336"/>
        <end position="361"/>
    </location>
</feature>
<evidence type="ECO:0000256" key="6">
    <source>
        <dbReference type="SAM" id="MobiDB-lite"/>
    </source>
</evidence>
<protein>
    <submittedName>
        <fullName evidence="9">Glycoside hydrolase/deacetylase</fullName>
    </submittedName>
</protein>
<comment type="cofactor">
    <cofactor evidence="1">
        <name>Co(2+)</name>
        <dbReference type="ChEBI" id="CHEBI:48828"/>
    </cofactor>
</comment>
<evidence type="ECO:0000256" key="3">
    <source>
        <dbReference type="ARBA" id="ARBA00022729"/>
    </source>
</evidence>
<name>A0A1Y1W996_9FUNG</name>
<dbReference type="GO" id="GO:0005975">
    <property type="term" value="P:carbohydrate metabolic process"/>
    <property type="evidence" value="ECO:0007669"/>
    <property type="project" value="InterPro"/>
</dbReference>
<evidence type="ECO:0000256" key="1">
    <source>
        <dbReference type="ARBA" id="ARBA00001941"/>
    </source>
</evidence>